<dbReference type="EMBL" id="JBJUIK010000013">
    <property type="protein sequence ID" value="KAL3505979.1"/>
    <property type="molecule type" value="Genomic_DNA"/>
</dbReference>
<keyword evidence="3" id="KW-1185">Reference proteome</keyword>
<feature type="signal peptide" evidence="1">
    <location>
        <begin position="1"/>
        <end position="28"/>
    </location>
</feature>
<feature type="chain" id="PRO_5044871218" evidence="1">
    <location>
        <begin position="29"/>
        <end position="102"/>
    </location>
</feature>
<organism evidence="2 3">
    <name type="scientific">Cinchona calisaya</name>
    <dbReference type="NCBI Taxonomy" id="153742"/>
    <lineage>
        <taxon>Eukaryota</taxon>
        <taxon>Viridiplantae</taxon>
        <taxon>Streptophyta</taxon>
        <taxon>Embryophyta</taxon>
        <taxon>Tracheophyta</taxon>
        <taxon>Spermatophyta</taxon>
        <taxon>Magnoliopsida</taxon>
        <taxon>eudicotyledons</taxon>
        <taxon>Gunneridae</taxon>
        <taxon>Pentapetalae</taxon>
        <taxon>asterids</taxon>
        <taxon>lamiids</taxon>
        <taxon>Gentianales</taxon>
        <taxon>Rubiaceae</taxon>
        <taxon>Cinchonoideae</taxon>
        <taxon>Cinchoneae</taxon>
        <taxon>Cinchona</taxon>
    </lineage>
</organism>
<reference evidence="2 3" key="1">
    <citation type="submission" date="2024-11" db="EMBL/GenBank/DDBJ databases">
        <title>A near-complete genome assembly of Cinchona calisaya.</title>
        <authorList>
            <person name="Lian D.C."/>
            <person name="Zhao X.W."/>
            <person name="Wei L."/>
        </authorList>
    </citation>
    <scope>NUCLEOTIDE SEQUENCE [LARGE SCALE GENOMIC DNA]</scope>
    <source>
        <tissue evidence="2">Nenye</tissue>
    </source>
</reference>
<dbReference type="Proteomes" id="UP001630127">
    <property type="component" value="Unassembled WGS sequence"/>
</dbReference>
<name>A0ABD2YF03_9GENT</name>
<gene>
    <name evidence="2" type="ORF">ACH5RR_031361</name>
</gene>
<comment type="caution">
    <text evidence="2">The sequence shown here is derived from an EMBL/GenBank/DDBJ whole genome shotgun (WGS) entry which is preliminary data.</text>
</comment>
<evidence type="ECO:0000313" key="2">
    <source>
        <dbReference type="EMBL" id="KAL3505979.1"/>
    </source>
</evidence>
<protein>
    <submittedName>
        <fullName evidence="2">Uncharacterized protein</fullName>
    </submittedName>
</protein>
<proteinExistence type="predicted"/>
<sequence length="102" mass="11182">MAPNNKKAAAILMIIMIFLFASIEVGNADTLESCIDTLMSLGCGNIEDARSMCMNTPVDDDQKKLKHYDPKHDIELCKNFAIGLGAEATNAEEECRSVVEIM</sequence>
<accession>A0ABD2YF03</accession>
<evidence type="ECO:0000313" key="3">
    <source>
        <dbReference type="Proteomes" id="UP001630127"/>
    </source>
</evidence>
<keyword evidence="1" id="KW-0732">Signal</keyword>
<dbReference type="AlphaFoldDB" id="A0ABD2YF03"/>
<evidence type="ECO:0000256" key="1">
    <source>
        <dbReference type="SAM" id="SignalP"/>
    </source>
</evidence>